<dbReference type="GO" id="GO:0016625">
    <property type="term" value="F:oxidoreductase activity, acting on the aldehyde or oxo group of donors, iron-sulfur protein as acceptor"/>
    <property type="evidence" value="ECO:0007669"/>
    <property type="project" value="InterPro"/>
</dbReference>
<evidence type="ECO:0000259" key="2">
    <source>
        <dbReference type="Pfam" id="PF01558"/>
    </source>
</evidence>
<proteinExistence type="predicted"/>
<accession>A0A414ALN2</accession>
<dbReference type="Proteomes" id="UP000283975">
    <property type="component" value="Unassembled WGS sequence"/>
</dbReference>
<dbReference type="AlphaFoldDB" id="A0A414ALN2"/>
<evidence type="ECO:0000313" key="6">
    <source>
        <dbReference type="Proteomes" id="UP000284543"/>
    </source>
</evidence>
<dbReference type="Gene3D" id="3.40.920.10">
    <property type="entry name" value="Pyruvate-ferredoxin oxidoreductase, PFOR, domain III"/>
    <property type="match status" value="1"/>
</dbReference>
<name>A0A414ALN2_9FIRM</name>
<evidence type="ECO:0000256" key="1">
    <source>
        <dbReference type="ARBA" id="ARBA00023002"/>
    </source>
</evidence>
<dbReference type="PANTHER" id="PTHR43366:SF1">
    <property type="entry name" value="PYRUVATE SYNTHASE SUBUNIT PORC"/>
    <property type="match status" value="1"/>
</dbReference>
<evidence type="ECO:0000313" key="3">
    <source>
        <dbReference type="EMBL" id="RGV76978.1"/>
    </source>
</evidence>
<feature type="domain" description="Pyruvate/ketoisovalerate oxidoreductase catalytic" evidence="2">
    <location>
        <begin position="10"/>
        <end position="178"/>
    </location>
</feature>
<evidence type="ECO:0000313" key="4">
    <source>
        <dbReference type="EMBL" id="RHC50351.1"/>
    </source>
</evidence>
<dbReference type="InterPro" id="IPR011894">
    <property type="entry name" value="PorC_KorC"/>
</dbReference>
<evidence type="ECO:0000313" key="5">
    <source>
        <dbReference type="Proteomes" id="UP000283975"/>
    </source>
</evidence>
<organism evidence="4 5">
    <name type="scientific">Enterocloster bolteae</name>
    <dbReference type="NCBI Taxonomy" id="208479"/>
    <lineage>
        <taxon>Bacteria</taxon>
        <taxon>Bacillati</taxon>
        <taxon>Bacillota</taxon>
        <taxon>Clostridia</taxon>
        <taxon>Lachnospirales</taxon>
        <taxon>Lachnospiraceae</taxon>
        <taxon>Enterocloster</taxon>
    </lineage>
</organism>
<dbReference type="InterPro" id="IPR051626">
    <property type="entry name" value="Oxidoreductase_gamma_subunit"/>
</dbReference>
<protein>
    <submittedName>
        <fullName evidence="4">Pyruvate ferredoxin oxidoreductase</fullName>
    </submittedName>
</protein>
<dbReference type="RefSeq" id="WP_118018544.1">
    <property type="nucleotide sequence ID" value="NZ_CATYQV010000007.1"/>
</dbReference>
<dbReference type="PANTHER" id="PTHR43366">
    <property type="entry name" value="PYRUVATE SYNTHASE SUBUNIT PORC"/>
    <property type="match status" value="1"/>
</dbReference>
<keyword evidence="1" id="KW-0560">Oxidoreductase</keyword>
<dbReference type="EMBL" id="QSHZ01000037">
    <property type="protein sequence ID" value="RHC50351.1"/>
    <property type="molecule type" value="Genomic_DNA"/>
</dbReference>
<dbReference type="EMBL" id="QRZM01000003">
    <property type="protein sequence ID" value="RGV76978.1"/>
    <property type="molecule type" value="Genomic_DNA"/>
</dbReference>
<dbReference type="SUPFAM" id="SSF53323">
    <property type="entry name" value="Pyruvate-ferredoxin oxidoreductase, PFOR, domain III"/>
    <property type="match status" value="1"/>
</dbReference>
<gene>
    <name evidence="4" type="ORF">DW839_25680</name>
    <name evidence="3" type="ORF">DWW02_10605</name>
</gene>
<comment type="caution">
    <text evidence="4">The sequence shown here is derived from an EMBL/GenBank/DDBJ whole genome shotgun (WGS) entry which is preliminary data.</text>
</comment>
<dbReference type="InterPro" id="IPR019752">
    <property type="entry name" value="Pyrv/ketoisovalerate_OxRed_cat"/>
</dbReference>
<dbReference type="InterPro" id="IPR002869">
    <property type="entry name" value="Pyrv_flavodox_OxRed_cen"/>
</dbReference>
<dbReference type="Proteomes" id="UP000284543">
    <property type="component" value="Unassembled WGS sequence"/>
</dbReference>
<keyword evidence="4" id="KW-0670">Pyruvate</keyword>
<sequence length="184" mass="19919">MKRLKFYGLGGQGVVTAGKVLSSAVSLHEDKYAITVPAYGHERRGAPVFTDVVMDDKPVLVNCFVYTPDIVVVMDETIIQKHVDVSKGITDETILVLNASSEAVARKYQEAFPFRTVYYVNATQVALDNIGKGIPNGSTLGALAKTGVVSIESVEKALIEFFGEKAGAKNAKAARDSYNQTRQM</sequence>
<dbReference type="NCBIfam" id="TIGR02175">
    <property type="entry name" value="PorC_KorC"/>
    <property type="match status" value="1"/>
</dbReference>
<dbReference type="Pfam" id="PF01558">
    <property type="entry name" value="POR"/>
    <property type="match status" value="1"/>
</dbReference>
<reference evidence="5 6" key="1">
    <citation type="submission" date="2018-08" db="EMBL/GenBank/DDBJ databases">
        <title>A genome reference for cultivated species of the human gut microbiota.</title>
        <authorList>
            <person name="Zou Y."/>
            <person name="Xue W."/>
            <person name="Luo G."/>
        </authorList>
    </citation>
    <scope>NUCLEOTIDE SEQUENCE [LARGE SCALE GENOMIC DNA]</scope>
    <source>
        <strain evidence="3 6">AF14-18</strain>
        <strain evidence="4 5">AM35-14</strain>
    </source>
</reference>